<dbReference type="EMBL" id="JAHYIQ010000007">
    <property type="protein sequence ID" value="KAK1130540.1"/>
    <property type="molecule type" value="Genomic_DNA"/>
</dbReference>
<evidence type="ECO:0000313" key="2">
    <source>
        <dbReference type="EMBL" id="KAK1130540.1"/>
    </source>
</evidence>
<name>A0AA40KRX2_9HYME</name>
<feature type="non-terminal residue" evidence="2">
    <location>
        <position position="111"/>
    </location>
</feature>
<organism evidence="2 3">
    <name type="scientific">Melipona bicolor</name>
    <dbReference type="NCBI Taxonomy" id="60889"/>
    <lineage>
        <taxon>Eukaryota</taxon>
        <taxon>Metazoa</taxon>
        <taxon>Ecdysozoa</taxon>
        <taxon>Arthropoda</taxon>
        <taxon>Hexapoda</taxon>
        <taxon>Insecta</taxon>
        <taxon>Pterygota</taxon>
        <taxon>Neoptera</taxon>
        <taxon>Endopterygota</taxon>
        <taxon>Hymenoptera</taxon>
        <taxon>Apocrita</taxon>
        <taxon>Aculeata</taxon>
        <taxon>Apoidea</taxon>
        <taxon>Anthophila</taxon>
        <taxon>Apidae</taxon>
        <taxon>Melipona</taxon>
    </lineage>
</organism>
<feature type="region of interest" description="Disordered" evidence="1">
    <location>
        <begin position="33"/>
        <end position="111"/>
    </location>
</feature>
<evidence type="ECO:0000256" key="1">
    <source>
        <dbReference type="SAM" id="MobiDB-lite"/>
    </source>
</evidence>
<proteinExistence type="predicted"/>
<evidence type="ECO:0000313" key="3">
    <source>
        <dbReference type="Proteomes" id="UP001177670"/>
    </source>
</evidence>
<feature type="compositionally biased region" description="Basic and acidic residues" evidence="1">
    <location>
        <begin position="35"/>
        <end position="62"/>
    </location>
</feature>
<dbReference type="AlphaFoldDB" id="A0AA40KRX2"/>
<protein>
    <submittedName>
        <fullName evidence="2">Uncharacterized protein</fullName>
    </submittedName>
</protein>
<keyword evidence="3" id="KW-1185">Reference proteome</keyword>
<comment type="caution">
    <text evidence="2">The sequence shown here is derived from an EMBL/GenBank/DDBJ whole genome shotgun (WGS) entry which is preliminary data.</text>
</comment>
<dbReference type="Proteomes" id="UP001177670">
    <property type="component" value="Unassembled WGS sequence"/>
</dbReference>
<gene>
    <name evidence="2" type="ORF">K0M31_018666</name>
</gene>
<reference evidence="2" key="1">
    <citation type="submission" date="2021-10" db="EMBL/GenBank/DDBJ databases">
        <title>Melipona bicolor Genome sequencing and assembly.</title>
        <authorList>
            <person name="Araujo N.S."/>
            <person name="Arias M.C."/>
        </authorList>
    </citation>
    <scope>NUCLEOTIDE SEQUENCE</scope>
    <source>
        <strain evidence="2">USP_2M_L1-L4_2017</strain>
        <tissue evidence="2">Whole body</tissue>
    </source>
</reference>
<accession>A0AA40KRX2</accession>
<sequence>MAQVFEESADDLALCATLANSPVVGTNAVCPPARPLEKEKNRAAEKTVRGGGKETARNEEGSVYRGTGTGVWSTGVGRGGFRSPWRQATPGTHGARRRGWSKRVAQGVCRA</sequence>